<dbReference type="EMBL" id="KQ087185">
    <property type="protein sequence ID" value="KLT44663.1"/>
    <property type="molecule type" value="Genomic_DNA"/>
</dbReference>
<gene>
    <name evidence="1" type="ORF">CC85DRAFT_201437</name>
</gene>
<protein>
    <submittedName>
        <fullName evidence="1">Uncharacterized protein</fullName>
    </submittedName>
</protein>
<organism evidence="1 2">
    <name type="scientific">Cutaneotrichosporon oleaginosum</name>
    <dbReference type="NCBI Taxonomy" id="879819"/>
    <lineage>
        <taxon>Eukaryota</taxon>
        <taxon>Fungi</taxon>
        <taxon>Dikarya</taxon>
        <taxon>Basidiomycota</taxon>
        <taxon>Agaricomycotina</taxon>
        <taxon>Tremellomycetes</taxon>
        <taxon>Trichosporonales</taxon>
        <taxon>Trichosporonaceae</taxon>
        <taxon>Cutaneotrichosporon</taxon>
    </lineage>
</organism>
<name>A0A0J0XU98_9TREE</name>
<dbReference type="RefSeq" id="XP_018281154.1">
    <property type="nucleotide sequence ID" value="XM_018419894.1"/>
</dbReference>
<dbReference type="AlphaFoldDB" id="A0A0J0XU98"/>
<evidence type="ECO:0000313" key="1">
    <source>
        <dbReference type="EMBL" id="KLT44663.1"/>
    </source>
</evidence>
<evidence type="ECO:0000313" key="2">
    <source>
        <dbReference type="Proteomes" id="UP000053611"/>
    </source>
</evidence>
<accession>A0A0J0XU98</accession>
<keyword evidence="2" id="KW-1185">Reference proteome</keyword>
<dbReference type="Proteomes" id="UP000053611">
    <property type="component" value="Unassembled WGS sequence"/>
</dbReference>
<sequence>MVSVSPASAATDYQHPLSCIPHSIFAFPFCGLFALRHALSRTTHLPRSPTLSLSQHKRIGIRGYFLDSELPRPRDDHMDKPIPLIYLHRPPLDTIATAVSDLSSSRLNSPQVQVPHSRERFRAASPGCWSMGPDEVSINVEAASAVVTMAVTDRRDRHRHVVVLIRATSATCSVAPPSSLQLHCKGRHCYRRRLCMHRSL</sequence>
<reference evidence="1 2" key="1">
    <citation type="submission" date="2015-03" db="EMBL/GenBank/DDBJ databases">
        <title>Genomics and transcriptomics of the oil-accumulating basidiomycete yeast T. oleaginosus allow insights into substrate utilization and the diverse evolutionary trajectories of mating systems in fungi.</title>
        <authorList>
            <consortium name="DOE Joint Genome Institute"/>
            <person name="Kourist R."/>
            <person name="Kracht O."/>
            <person name="Bracharz F."/>
            <person name="Lipzen A."/>
            <person name="Nolan M."/>
            <person name="Ohm R."/>
            <person name="Grigoriev I."/>
            <person name="Sun S."/>
            <person name="Heitman J."/>
            <person name="Bruck T."/>
            <person name="Nowrousian M."/>
        </authorList>
    </citation>
    <scope>NUCLEOTIDE SEQUENCE [LARGE SCALE GENOMIC DNA]</scope>
    <source>
        <strain evidence="1 2">IBC0246</strain>
    </source>
</reference>
<proteinExistence type="predicted"/>
<dbReference type="GeneID" id="28980497"/>